<keyword evidence="10" id="KW-1185">Reference proteome</keyword>
<dbReference type="Pfam" id="PF10672">
    <property type="entry name" value="Methyltrans_SAM"/>
    <property type="match status" value="1"/>
</dbReference>
<dbReference type="Pfam" id="PF17785">
    <property type="entry name" value="PUA_3"/>
    <property type="match status" value="1"/>
</dbReference>
<evidence type="ECO:0000256" key="2">
    <source>
        <dbReference type="ARBA" id="ARBA00022490"/>
    </source>
</evidence>
<evidence type="ECO:0000256" key="4">
    <source>
        <dbReference type="ARBA" id="ARBA00022679"/>
    </source>
</evidence>
<dbReference type="Gene3D" id="3.30.750.80">
    <property type="entry name" value="RNA methyltransferase domain (HRMD) like"/>
    <property type="match status" value="1"/>
</dbReference>
<dbReference type="SUPFAM" id="SSF88697">
    <property type="entry name" value="PUA domain-like"/>
    <property type="match status" value="1"/>
</dbReference>
<keyword evidence="5" id="KW-0949">S-adenosyl-L-methionine</keyword>
<dbReference type="SUPFAM" id="SSF53335">
    <property type="entry name" value="S-adenosyl-L-methionine-dependent methyltransferases"/>
    <property type="match status" value="1"/>
</dbReference>
<evidence type="ECO:0000256" key="6">
    <source>
        <dbReference type="ARBA" id="ARBA00038091"/>
    </source>
</evidence>
<dbReference type="Gene3D" id="2.30.130.10">
    <property type="entry name" value="PUA domain"/>
    <property type="match status" value="1"/>
</dbReference>
<dbReference type="OrthoDB" id="9805492at2"/>
<dbReference type="GO" id="GO:0005737">
    <property type="term" value="C:cytoplasm"/>
    <property type="evidence" value="ECO:0007669"/>
    <property type="project" value="UniProtKB-SubCell"/>
</dbReference>
<dbReference type="RefSeq" id="WP_100366959.1">
    <property type="nucleotide sequence ID" value="NZ_PGTY01000001.1"/>
</dbReference>
<evidence type="ECO:0000259" key="8">
    <source>
        <dbReference type="Pfam" id="PF17785"/>
    </source>
</evidence>
<comment type="similarity">
    <text evidence="6">Belongs to the methyltransferase superfamily. RlmI family.</text>
</comment>
<comment type="subcellular location">
    <subcellularLocation>
        <location evidence="1">Cytoplasm</location>
    </subcellularLocation>
</comment>
<evidence type="ECO:0000313" key="10">
    <source>
        <dbReference type="Proteomes" id="UP000228531"/>
    </source>
</evidence>
<dbReference type="EMBL" id="PGTY01000001">
    <property type="protein sequence ID" value="PJI92105.1"/>
    <property type="molecule type" value="Genomic_DNA"/>
</dbReference>
<protein>
    <submittedName>
        <fullName evidence="9">23S rRNA (Cytosine1962-C5)-methyltransferase</fullName>
    </submittedName>
</protein>
<dbReference type="InterPro" id="IPR015947">
    <property type="entry name" value="PUA-like_sf"/>
</dbReference>
<evidence type="ECO:0000259" key="7">
    <source>
        <dbReference type="Pfam" id="PF10672"/>
    </source>
</evidence>
<organism evidence="9 10">
    <name type="scientific">Yoonia maricola</name>
    <dbReference type="NCBI Taxonomy" id="420999"/>
    <lineage>
        <taxon>Bacteria</taxon>
        <taxon>Pseudomonadati</taxon>
        <taxon>Pseudomonadota</taxon>
        <taxon>Alphaproteobacteria</taxon>
        <taxon>Rhodobacterales</taxon>
        <taxon>Paracoccaceae</taxon>
        <taxon>Yoonia</taxon>
    </lineage>
</organism>
<reference evidence="9 10" key="1">
    <citation type="submission" date="2017-11" db="EMBL/GenBank/DDBJ databases">
        <title>Genomic Encyclopedia of Archaeal and Bacterial Type Strains, Phase II (KMG-II): From Individual Species to Whole Genera.</title>
        <authorList>
            <person name="Goeker M."/>
        </authorList>
    </citation>
    <scope>NUCLEOTIDE SEQUENCE [LARGE SCALE GENOMIC DNA]</scope>
    <source>
        <strain evidence="9 10">DSM 29128</strain>
    </source>
</reference>
<dbReference type="GO" id="GO:0008168">
    <property type="term" value="F:methyltransferase activity"/>
    <property type="evidence" value="ECO:0007669"/>
    <property type="project" value="UniProtKB-KW"/>
</dbReference>
<dbReference type="GO" id="GO:0032259">
    <property type="term" value="P:methylation"/>
    <property type="evidence" value="ECO:0007669"/>
    <property type="project" value="UniProtKB-KW"/>
</dbReference>
<dbReference type="InterPro" id="IPR041532">
    <property type="entry name" value="RlmI-like_PUA"/>
</dbReference>
<comment type="caution">
    <text evidence="9">The sequence shown here is derived from an EMBL/GenBank/DDBJ whole genome shotgun (WGS) entry which is preliminary data.</text>
</comment>
<name>A0A2M8WMF0_9RHOB</name>
<evidence type="ECO:0000256" key="1">
    <source>
        <dbReference type="ARBA" id="ARBA00004496"/>
    </source>
</evidence>
<dbReference type="PANTHER" id="PTHR42873:SF1">
    <property type="entry name" value="S-ADENOSYLMETHIONINE-DEPENDENT METHYLTRANSFERASE DOMAIN-CONTAINING PROTEIN"/>
    <property type="match status" value="1"/>
</dbReference>
<feature type="domain" description="S-adenosylmethionine-dependent methyltransferase" evidence="7">
    <location>
        <begin position="196"/>
        <end position="353"/>
    </location>
</feature>
<dbReference type="AlphaFoldDB" id="A0A2M8WMF0"/>
<feature type="domain" description="RlmI-like PUA" evidence="8">
    <location>
        <begin position="18"/>
        <end position="81"/>
    </location>
</feature>
<dbReference type="GO" id="GO:0003723">
    <property type="term" value="F:RNA binding"/>
    <property type="evidence" value="ECO:0007669"/>
    <property type="project" value="InterPro"/>
</dbReference>
<proteinExistence type="inferred from homology"/>
<evidence type="ECO:0000313" key="9">
    <source>
        <dbReference type="EMBL" id="PJI92105.1"/>
    </source>
</evidence>
<dbReference type="CDD" id="cd11572">
    <property type="entry name" value="RlmI_M_like"/>
    <property type="match status" value="1"/>
</dbReference>
<sequence length="405" mass="43045">MTDHTPHEPTPKTPVVRLIPKAEARAIRHGFPWVYANELVTDRRTRNLTPGTIARLEDANRVPMGTVTVNPASKIICRMLDQDPEAMIDQAWFAARLSRALAHRARLYAEPYYRLVHAEADGLPGVIIDRFGDLAVVQPNAAWADMLINDLCAALQEVTGVSTVIMNGTGRARTLEGLDEKTDVLAGTAPEGPVPVPMNGATYMADVMGGQKTGLFFDQRPNHAFVAGLSKDARVLDMFSHVGGFGLAALASGAVSVLAVDGSGPALALAEEGGAAMNVSDRLTTRKGDAFDVLAALAEEGETFDVVVCDPPAFAPSKPALDAGLRAYERIARLAAPLVAEGGYLTLCSCSHAADLTKFRNASARGIGRGGRRGQIIHTGFAGPDHPLLPHLAESGYLKALTFRL</sequence>
<dbReference type="CDD" id="cd02440">
    <property type="entry name" value="AdoMet_MTases"/>
    <property type="match status" value="1"/>
</dbReference>
<dbReference type="Gene3D" id="3.40.50.150">
    <property type="entry name" value="Vaccinia Virus protein VP39"/>
    <property type="match status" value="1"/>
</dbReference>
<dbReference type="NCBIfam" id="NF046099">
    <property type="entry name" value="RSP_2647_MTase"/>
    <property type="match status" value="1"/>
</dbReference>
<accession>A0A2M8WMF0</accession>
<evidence type="ECO:0000256" key="3">
    <source>
        <dbReference type="ARBA" id="ARBA00022603"/>
    </source>
</evidence>
<keyword evidence="2" id="KW-0963">Cytoplasm</keyword>
<evidence type="ECO:0000256" key="5">
    <source>
        <dbReference type="ARBA" id="ARBA00022691"/>
    </source>
</evidence>
<keyword evidence="4 9" id="KW-0808">Transferase</keyword>
<dbReference type="Proteomes" id="UP000228531">
    <property type="component" value="Unassembled WGS sequence"/>
</dbReference>
<dbReference type="InterPro" id="IPR036974">
    <property type="entry name" value="PUA_sf"/>
</dbReference>
<dbReference type="InterPro" id="IPR019614">
    <property type="entry name" value="SAM-dep_methyl-trfase"/>
</dbReference>
<dbReference type="InterPro" id="IPR029063">
    <property type="entry name" value="SAM-dependent_MTases_sf"/>
</dbReference>
<keyword evidence="3 9" id="KW-0489">Methyltransferase</keyword>
<gene>
    <name evidence="9" type="ORF">BC777_0949</name>
</gene>
<dbReference type="PANTHER" id="PTHR42873">
    <property type="entry name" value="RIBOSOMAL RNA LARGE SUBUNIT METHYLTRANSFERASE"/>
    <property type="match status" value="1"/>
</dbReference>